<comment type="similarity">
    <text evidence="1">Belongs to the LysR transcriptional regulatory family.</text>
</comment>
<keyword evidence="3" id="KW-0238">DNA-binding</keyword>
<keyword evidence="4" id="KW-0804">Transcription</keyword>
<evidence type="ECO:0000256" key="4">
    <source>
        <dbReference type="ARBA" id="ARBA00023163"/>
    </source>
</evidence>
<dbReference type="GO" id="GO:0032993">
    <property type="term" value="C:protein-DNA complex"/>
    <property type="evidence" value="ECO:0007669"/>
    <property type="project" value="TreeGrafter"/>
</dbReference>
<feature type="domain" description="HTH lysR-type" evidence="5">
    <location>
        <begin position="8"/>
        <end position="65"/>
    </location>
</feature>
<dbReference type="InterPro" id="IPR036388">
    <property type="entry name" value="WH-like_DNA-bd_sf"/>
</dbReference>
<dbReference type="RefSeq" id="WP_285571084.1">
    <property type="nucleotide sequence ID" value="NZ_BSTK01000003.1"/>
</dbReference>
<dbReference type="InterPro" id="IPR005119">
    <property type="entry name" value="LysR_subst-bd"/>
</dbReference>
<sequence>MVEPPFTIDLYRLRVLRELADRGTVAATAAALHVTPSAVSQQLATLAREVGAPLLSRDGRGVRLTAQARILLDHASIVHAQLERARADLDAHTGGEVGEVVIGAFASAVTGVVVPALARLRRERPRLRVRVVEAEAPGCFSRLGVGELDVVITVDWRDAPHRTDLRYARRDLLTDPMNVVLPADHPLAGRERLELADLADEPWVAGRSGPCLEVTLAACAEAGFNPEIRHRTDDWTALGAFVGVGAGVALAPSLALPAAPPGTVLRAPAPRPPARRIFLAVRAGAEDSPLLRPVIDALSARP</sequence>
<dbReference type="GO" id="GO:0003700">
    <property type="term" value="F:DNA-binding transcription factor activity"/>
    <property type="evidence" value="ECO:0007669"/>
    <property type="project" value="InterPro"/>
</dbReference>
<dbReference type="PANTHER" id="PTHR30346:SF29">
    <property type="entry name" value="LYSR SUBSTRATE-BINDING"/>
    <property type="match status" value="1"/>
</dbReference>
<keyword evidence="2" id="KW-0805">Transcription regulation</keyword>
<proteinExistence type="inferred from homology"/>
<name>A0A9W6W0G3_9ACTN</name>
<dbReference type="GO" id="GO:0003677">
    <property type="term" value="F:DNA binding"/>
    <property type="evidence" value="ECO:0007669"/>
    <property type="project" value="UniProtKB-KW"/>
</dbReference>
<reference evidence="6" key="1">
    <citation type="submission" date="2023-03" db="EMBL/GenBank/DDBJ databases">
        <title>Actinoallomurus iriomotensis NBRC 103684.</title>
        <authorList>
            <person name="Ichikawa N."/>
            <person name="Sato H."/>
            <person name="Tonouchi N."/>
        </authorList>
    </citation>
    <scope>NUCLEOTIDE SEQUENCE</scope>
    <source>
        <strain evidence="6">NBRC 103684</strain>
    </source>
</reference>
<dbReference type="PROSITE" id="PS50931">
    <property type="entry name" value="HTH_LYSR"/>
    <property type="match status" value="1"/>
</dbReference>
<comment type="caution">
    <text evidence="6">The sequence shown here is derived from an EMBL/GenBank/DDBJ whole genome shotgun (WGS) entry which is preliminary data.</text>
</comment>
<dbReference type="EMBL" id="BSTK01000003">
    <property type="protein sequence ID" value="GLY84876.1"/>
    <property type="molecule type" value="Genomic_DNA"/>
</dbReference>
<dbReference type="Gene3D" id="1.10.10.10">
    <property type="entry name" value="Winged helix-like DNA-binding domain superfamily/Winged helix DNA-binding domain"/>
    <property type="match status" value="1"/>
</dbReference>
<dbReference type="Pfam" id="PF00126">
    <property type="entry name" value="HTH_1"/>
    <property type="match status" value="1"/>
</dbReference>
<dbReference type="PANTHER" id="PTHR30346">
    <property type="entry name" value="TRANSCRIPTIONAL DUAL REGULATOR HCAR-RELATED"/>
    <property type="match status" value="1"/>
</dbReference>
<evidence type="ECO:0000256" key="3">
    <source>
        <dbReference type="ARBA" id="ARBA00023125"/>
    </source>
</evidence>
<protein>
    <submittedName>
        <fullName evidence="6">LysR family transcriptional regulator</fullName>
    </submittedName>
</protein>
<dbReference type="Proteomes" id="UP001165074">
    <property type="component" value="Unassembled WGS sequence"/>
</dbReference>
<evidence type="ECO:0000313" key="7">
    <source>
        <dbReference type="Proteomes" id="UP001165074"/>
    </source>
</evidence>
<keyword evidence="7" id="KW-1185">Reference proteome</keyword>
<evidence type="ECO:0000256" key="1">
    <source>
        <dbReference type="ARBA" id="ARBA00009437"/>
    </source>
</evidence>
<dbReference type="AlphaFoldDB" id="A0A9W6W0G3"/>
<dbReference type="InterPro" id="IPR000847">
    <property type="entry name" value="LysR_HTH_N"/>
</dbReference>
<dbReference type="Gene3D" id="3.40.190.10">
    <property type="entry name" value="Periplasmic binding protein-like II"/>
    <property type="match status" value="2"/>
</dbReference>
<accession>A0A9W6W0G3</accession>
<gene>
    <name evidence="6" type="ORF">Airi02_028050</name>
</gene>
<dbReference type="InterPro" id="IPR036390">
    <property type="entry name" value="WH_DNA-bd_sf"/>
</dbReference>
<evidence type="ECO:0000259" key="5">
    <source>
        <dbReference type="PROSITE" id="PS50931"/>
    </source>
</evidence>
<dbReference type="Pfam" id="PF03466">
    <property type="entry name" value="LysR_substrate"/>
    <property type="match status" value="1"/>
</dbReference>
<dbReference type="SUPFAM" id="SSF46785">
    <property type="entry name" value="Winged helix' DNA-binding domain"/>
    <property type="match status" value="1"/>
</dbReference>
<evidence type="ECO:0000313" key="6">
    <source>
        <dbReference type="EMBL" id="GLY84876.1"/>
    </source>
</evidence>
<organism evidence="6 7">
    <name type="scientific">Actinoallomurus iriomotensis</name>
    <dbReference type="NCBI Taxonomy" id="478107"/>
    <lineage>
        <taxon>Bacteria</taxon>
        <taxon>Bacillati</taxon>
        <taxon>Actinomycetota</taxon>
        <taxon>Actinomycetes</taxon>
        <taxon>Streptosporangiales</taxon>
        <taxon>Thermomonosporaceae</taxon>
        <taxon>Actinoallomurus</taxon>
    </lineage>
</organism>
<evidence type="ECO:0000256" key="2">
    <source>
        <dbReference type="ARBA" id="ARBA00023015"/>
    </source>
</evidence>
<dbReference type="SUPFAM" id="SSF53850">
    <property type="entry name" value="Periplasmic binding protein-like II"/>
    <property type="match status" value="1"/>
</dbReference>